<evidence type="ECO:0000256" key="1">
    <source>
        <dbReference type="ARBA" id="ARBA00005820"/>
    </source>
</evidence>
<evidence type="ECO:0000256" key="6">
    <source>
        <dbReference type="SAM" id="MobiDB-lite"/>
    </source>
</evidence>
<keyword evidence="2" id="KW-0805">Transcription regulation</keyword>
<feature type="compositionally biased region" description="Basic residues" evidence="6">
    <location>
        <begin position="1085"/>
        <end position="1100"/>
    </location>
</feature>
<dbReference type="InterPro" id="IPR027417">
    <property type="entry name" value="P-loop_NTPase"/>
</dbReference>
<evidence type="ECO:0000313" key="8">
    <source>
        <dbReference type="EMBL" id="GGM06992.1"/>
    </source>
</evidence>
<organism evidence="8 9">
    <name type="scientific">Nakamurella endophytica</name>
    <dbReference type="NCBI Taxonomy" id="1748367"/>
    <lineage>
        <taxon>Bacteria</taxon>
        <taxon>Bacillati</taxon>
        <taxon>Actinomycetota</taxon>
        <taxon>Actinomycetes</taxon>
        <taxon>Nakamurellales</taxon>
        <taxon>Nakamurellaceae</taxon>
        <taxon>Nakamurella</taxon>
    </lineage>
</organism>
<feature type="domain" description="OmpR/PhoB-type" evidence="7">
    <location>
        <begin position="1"/>
        <end position="97"/>
    </location>
</feature>
<dbReference type="PROSITE" id="PS51755">
    <property type="entry name" value="OMPR_PHOB"/>
    <property type="match status" value="1"/>
</dbReference>
<feature type="region of interest" description="Disordered" evidence="6">
    <location>
        <begin position="266"/>
        <end position="314"/>
    </location>
</feature>
<evidence type="ECO:0000313" key="9">
    <source>
        <dbReference type="Proteomes" id="UP000655208"/>
    </source>
</evidence>
<feature type="region of interest" description="Disordered" evidence="6">
    <location>
        <begin position="1077"/>
        <end position="1100"/>
    </location>
</feature>
<dbReference type="CDD" id="cd00383">
    <property type="entry name" value="trans_reg_C"/>
    <property type="match status" value="1"/>
</dbReference>
<gene>
    <name evidence="8" type="ORF">GCM10011594_28780</name>
</gene>
<dbReference type="InterPro" id="IPR016032">
    <property type="entry name" value="Sig_transdc_resp-reg_C-effctor"/>
</dbReference>
<evidence type="ECO:0000256" key="5">
    <source>
        <dbReference type="PROSITE-ProRule" id="PRU01091"/>
    </source>
</evidence>
<dbReference type="CDD" id="cd15831">
    <property type="entry name" value="BTAD"/>
    <property type="match status" value="1"/>
</dbReference>
<accession>A0A917WIT0</accession>
<dbReference type="GO" id="GO:0000160">
    <property type="term" value="P:phosphorelay signal transduction system"/>
    <property type="evidence" value="ECO:0007669"/>
    <property type="project" value="InterPro"/>
</dbReference>
<proteinExistence type="inferred from homology"/>
<dbReference type="InterPro" id="IPR051677">
    <property type="entry name" value="AfsR-DnrI-RedD_regulator"/>
</dbReference>
<sequence length="1100" mass="116603">MSDRLRFRVLGPLEVRRADGSPVDLGGPQPRLVLMRLLLAQGRVVGTDALMDALWGAEHPGTAQGTLQSYISRLRRALGPDGPALLRRESVGYRLAVTADQVDARRFEDLATEGARLLASGEPAAAAGVLHDALALWSGVDPDTQVLADAEGVGAAWVRWQERRLAALEDLYDAELRLGRASAIVADLRDAVARNPLRERLRGLLALALYRSGRQADALAVLDEGRRVLDEELGLEPSRELRDLRRHILQQHADLDLVRGTAPARVPVGSAVGSGPGAAPPDTGPGGTSPDRPGAGPTDGRAEAAVHPGIPPTPALIGRTAELSTLRAAWQEVLTRRSARFVVVEGEPGMGKTSLAQELLHEAERAGAAVLSVGTLENGAAPAYGPWLHLVRLARARSGAATVAAPSPTGARTPGSPVPADPFEDTDQLRGGSPAAVASALADGVAHTLAEVAGARGAVVLLEDLQWADPASLDLLGGLGARLSAAPVLVLTTVRELEVGRDDAVVEALAQLTRQVGTRRIRLRGMAWTESRELIRMTAGAVPDSVVTAVHARSEGNPFFTTELARMMGEEGALAAPSPAAAPIPTGVRDVLLRRVSRLPECTRRVLEVAAVLGRQVDVALLAAVADVPLDACLDDLEPALVARLLDMPVAEPGTVRFTHALVREALADNMSALRRARLHLRAADGILSSVGENDDTAEIIAEHLWHAASVGAGGRAATALERAAQVALKRQALVSAESLLSRSAALYRAASAEGGRAELRVLRQLGFVGAALHGYGVNADSALIRRARELARSTDQVDVLLDLIWADWAGCDTGGDSVRGERLVQEAEALVRHVDSPLLQGAVAAMRAFAERHQGRMVSALARIEDAIRLFREAGDATEAAFYLNSFITSIGYREWVTALVSGIDRNRLEHEYHAQDMPFGRIVIGLFGAAASLAAGDDDGVVLWARRMTSADPEMVLSFWSSAGELYTAVAVVQRGDVEDGLALLHSGHEHMRQSGARTMISGIFAAVSQALSQQGRLDQAREYLDRAEVELSETGELAYRPYLMLAAAHLHRARGETAAAEAAFDEAEATAAAHGSGAAVARIRRERHAPPGARRRD</sequence>
<keyword evidence="3 5" id="KW-0238">DNA-binding</keyword>
<dbReference type="Proteomes" id="UP000655208">
    <property type="component" value="Unassembled WGS sequence"/>
</dbReference>
<dbReference type="EMBL" id="BMNA01000005">
    <property type="protein sequence ID" value="GGM06992.1"/>
    <property type="molecule type" value="Genomic_DNA"/>
</dbReference>
<dbReference type="Pfam" id="PF03704">
    <property type="entry name" value="BTAD"/>
    <property type="match status" value="1"/>
</dbReference>
<dbReference type="SUPFAM" id="SSF52540">
    <property type="entry name" value="P-loop containing nucleoside triphosphate hydrolases"/>
    <property type="match status" value="1"/>
</dbReference>
<evidence type="ECO:0000256" key="4">
    <source>
        <dbReference type="ARBA" id="ARBA00023163"/>
    </source>
</evidence>
<dbReference type="SMART" id="SM01043">
    <property type="entry name" value="BTAD"/>
    <property type="match status" value="1"/>
</dbReference>
<dbReference type="SUPFAM" id="SSF46894">
    <property type="entry name" value="C-terminal effector domain of the bipartite response regulators"/>
    <property type="match status" value="1"/>
</dbReference>
<keyword evidence="4" id="KW-0804">Transcription</keyword>
<dbReference type="PANTHER" id="PTHR35807">
    <property type="entry name" value="TRANSCRIPTIONAL REGULATOR REDD-RELATED"/>
    <property type="match status" value="1"/>
</dbReference>
<reference evidence="8" key="2">
    <citation type="submission" date="2020-09" db="EMBL/GenBank/DDBJ databases">
        <authorList>
            <person name="Sun Q."/>
            <person name="Zhou Y."/>
        </authorList>
    </citation>
    <scope>NUCLEOTIDE SEQUENCE</scope>
    <source>
        <strain evidence="8">CGMCC 4.7308</strain>
    </source>
</reference>
<feature type="region of interest" description="Disordered" evidence="6">
    <location>
        <begin position="402"/>
        <end position="423"/>
    </location>
</feature>
<dbReference type="GO" id="GO:0003677">
    <property type="term" value="F:DNA binding"/>
    <property type="evidence" value="ECO:0007669"/>
    <property type="project" value="UniProtKB-UniRule"/>
</dbReference>
<dbReference type="AlphaFoldDB" id="A0A917WIT0"/>
<dbReference type="InterPro" id="IPR036388">
    <property type="entry name" value="WH-like_DNA-bd_sf"/>
</dbReference>
<keyword evidence="9" id="KW-1185">Reference proteome</keyword>
<dbReference type="Pfam" id="PF00486">
    <property type="entry name" value="Trans_reg_C"/>
    <property type="match status" value="1"/>
</dbReference>
<feature type="DNA-binding region" description="OmpR/PhoB-type" evidence="5">
    <location>
        <begin position="1"/>
        <end position="97"/>
    </location>
</feature>
<reference evidence="8" key="1">
    <citation type="journal article" date="2014" name="Int. J. Syst. Evol. Microbiol.">
        <title>Complete genome sequence of Corynebacterium casei LMG S-19264T (=DSM 44701T), isolated from a smear-ripened cheese.</title>
        <authorList>
            <consortium name="US DOE Joint Genome Institute (JGI-PGF)"/>
            <person name="Walter F."/>
            <person name="Albersmeier A."/>
            <person name="Kalinowski J."/>
            <person name="Ruckert C."/>
        </authorList>
    </citation>
    <scope>NUCLEOTIDE SEQUENCE</scope>
    <source>
        <strain evidence="8">CGMCC 4.7308</strain>
    </source>
</reference>
<dbReference type="InterPro" id="IPR001867">
    <property type="entry name" value="OmpR/PhoB-type_DNA-bd"/>
</dbReference>
<evidence type="ECO:0000256" key="2">
    <source>
        <dbReference type="ARBA" id="ARBA00023015"/>
    </source>
</evidence>
<comment type="similarity">
    <text evidence="1">Belongs to the AfsR/DnrI/RedD regulatory family.</text>
</comment>
<dbReference type="SUPFAM" id="SSF48452">
    <property type="entry name" value="TPR-like"/>
    <property type="match status" value="2"/>
</dbReference>
<dbReference type="Gene3D" id="1.10.10.10">
    <property type="entry name" value="Winged helix-like DNA-binding domain superfamily/Winged helix DNA-binding domain"/>
    <property type="match status" value="1"/>
</dbReference>
<comment type="caution">
    <text evidence="8">The sequence shown here is derived from an EMBL/GenBank/DDBJ whole genome shotgun (WGS) entry which is preliminary data.</text>
</comment>
<dbReference type="InterPro" id="IPR005158">
    <property type="entry name" value="BTAD"/>
</dbReference>
<dbReference type="GO" id="GO:0006355">
    <property type="term" value="P:regulation of DNA-templated transcription"/>
    <property type="evidence" value="ECO:0007669"/>
    <property type="project" value="InterPro"/>
</dbReference>
<evidence type="ECO:0000256" key="3">
    <source>
        <dbReference type="ARBA" id="ARBA00023125"/>
    </source>
</evidence>
<dbReference type="Gene3D" id="1.25.40.10">
    <property type="entry name" value="Tetratricopeptide repeat domain"/>
    <property type="match status" value="1"/>
</dbReference>
<name>A0A917WIT0_9ACTN</name>
<dbReference type="InterPro" id="IPR041664">
    <property type="entry name" value="AAA_16"/>
</dbReference>
<dbReference type="PANTHER" id="PTHR35807:SF1">
    <property type="entry name" value="TRANSCRIPTIONAL REGULATOR REDD"/>
    <property type="match status" value="1"/>
</dbReference>
<dbReference type="Gene3D" id="3.40.50.300">
    <property type="entry name" value="P-loop containing nucleotide triphosphate hydrolases"/>
    <property type="match status" value="1"/>
</dbReference>
<protein>
    <recommendedName>
        <fullName evidence="7">OmpR/PhoB-type domain-containing protein</fullName>
    </recommendedName>
</protein>
<evidence type="ECO:0000259" key="7">
    <source>
        <dbReference type="PROSITE" id="PS51755"/>
    </source>
</evidence>
<dbReference type="RefSeq" id="WP_188942640.1">
    <property type="nucleotide sequence ID" value="NZ_BMNA01000005.1"/>
</dbReference>
<dbReference type="InterPro" id="IPR011990">
    <property type="entry name" value="TPR-like_helical_dom_sf"/>
</dbReference>
<dbReference type="Pfam" id="PF13191">
    <property type="entry name" value="AAA_16"/>
    <property type="match status" value="1"/>
</dbReference>
<dbReference type="SMART" id="SM00862">
    <property type="entry name" value="Trans_reg_C"/>
    <property type="match status" value="1"/>
</dbReference>